<accession>A0A7U2F023</accession>
<dbReference type="Proteomes" id="UP000663193">
    <property type="component" value="Chromosome 6"/>
</dbReference>
<name>A0A7U2F023_PHANO</name>
<organism evidence="1 2">
    <name type="scientific">Phaeosphaeria nodorum (strain SN15 / ATCC MYA-4574 / FGSC 10173)</name>
    <name type="common">Glume blotch fungus</name>
    <name type="synonym">Parastagonospora nodorum</name>
    <dbReference type="NCBI Taxonomy" id="321614"/>
    <lineage>
        <taxon>Eukaryota</taxon>
        <taxon>Fungi</taxon>
        <taxon>Dikarya</taxon>
        <taxon>Ascomycota</taxon>
        <taxon>Pezizomycotina</taxon>
        <taxon>Dothideomycetes</taxon>
        <taxon>Pleosporomycetidae</taxon>
        <taxon>Pleosporales</taxon>
        <taxon>Pleosporineae</taxon>
        <taxon>Phaeosphaeriaceae</taxon>
        <taxon>Parastagonospora</taxon>
    </lineage>
</organism>
<evidence type="ECO:0000313" key="2">
    <source>
        <dbReference type="Proteomes" id="UP000663193"/>
    </source>
</evidence>
<dbReference type="AlphaFoldDB" id="A0A7U2F023"/>
<dbReference type="VEuPathDB" id="FungiDB:JI435_408600"/>
<reference evidence="2" key="1">
    <citation type="journal article" date="2021" name="BMC Genomics">
        <title>Chromosome-level genome assembly and manually-curated proteome of model necrotroph Parastagonospora nodorum Sn15 reveals a genome-wide trove of candidate effector homologs, and redundancy of virulence-related functions within an accessory chromosome.</title>
        <authorList>
            <person name="Bertazzoni S."/>
            <person name="Jones D.A.B."/>
            <person name="Phan H.T."/>
            <person name="Tan K.-C."/>
            <person name="Hane J.K."/>
        </authorList>
    </citation>
    <scope>NUCLEOTIDE SEQUENCE [LARGE SCALE GENOMIC DNA]</scope>
    <source>
        <strain evidence="2">SN15 / ATCC MYA-4574 / FGSC 10173)</strain>
    </source>
</reference>
<dbReference type="EMBL" id="CP069028">
    <property type="protein sequence ID" value="QRC96279.1"/>
    <property type="molecule type" value="Genomic_DNA"/>
</dbReference>
<protein>
    <submittedName>
        <fullName evidence="1">Uncharacterized protein</fullName>
    </submittedName>
</protein>
<gene>
    <name evidence="1" type="ORF">JI435_408600</name>
</gene>
<sequence length="127" mass="14026">MVSDSSTHCRAISLTAEVIRVGSWKEPPVALDSMLEQQANHNAIPLFWNVTTQRQMPIAPESHHSSNARSSRFRQSAVRLQDYLHAACDNATVACAPSPGSQGGTNVVYPNPGLWHFGWLNTHQLQH</sequence>
<keyword evidence="2" id="KW-1185">Reference proteome</keyword>
<evidence type="ECO:0000313" key="1">
    <source>
        <dbReference type="EMBL" id="QRC96279.1"/>
    </source>
</evidence>
<proteinExistence type="predicted"/>